<feature type="domain" description="Protein kinase" evidence="7">
    <location>
        <begin position="338"/>
        <end position="521"/>
    </location>
</feature>
<dbReference type="InterPro" id="IPR011009">
    <property type="entry name" value="Kinase-like_dom_sf"/>
</dbReference>
<dbReference type="PROSITE" id="PS50011">
    <property type="entry name" value="PROTEIN_KINASE_DOM"/>
    <property type="match status" value="1"/>
</dbReference>
<evidence type="ECO:0000256" key="1">
    <source>
        <dbReference type="ARBA" id="ARBA00004167"/>
    </source>
</evidence>
<reference evidence="8 9" key="1">
    <citation type="submission" date="2024-05" db="EMBL/GenBank/DDBJ databases">
        <title>Haplotype-resolved chromosome-level genome assembly of Huyou (Citrus changshanensis).</title>
        <authorList>
            <person name="Miao C."/>
            <person name="Chen W."/>
            <person name="Wu Y."/>
            <person name="Wang L."/>
            <person name="Zhao S."/>
            <person name="Grierson D."/>
            <person name="Xu C."/>
            <person name="Chen K."/>
        </authorList>
    </citation>
    <scope>NUCLEOTIDE SEQUENCE [LARGE SCALE GENOMIC DNA]</scope>
    <source>
        <strain evidence="8">01-14</strain>
        <tissue evidence="8">Leaf</tissue>
    </source>
</reference>
<evidence type="ECO:0000313" key="8">
    <source>
        <dbReference type="EMBL" id="KAK9222135.1"/>
    </source>
</evidence>
<name>A0AAP0MRV3_9ROSI</name>
<gene>
    <name evidence="8" type="ORF">WN944_010567</name>
</gene>
<dbReference type="GO" id="GO:0004672">
    <property type="term" value="F:protein kinase activity"/>
    <property type="evidence" value="ECO:0007669"/>
    <property type="project" value="InterPro"/>
</dbReference>
<sequence>MAISGADCGLRMEISACGWSWIEEGKGKYLAVAGAGGWSSIDEGKGKYLAVAGDRGWSSIDEGNERENIWMWLELDQRRKGKGKYLGGAPSTKTEGNIRQAKTASFLPLMKRCSWSSIVRMWLLKLGGKVDHLIAAYAETIISQSSKFLHILSESRLNKAILRNTTLAYDINRCQSGAATWSTNSTSKVQNSATGKLLDCGYLVVTNTLELSNSGQFEKISGSGNHPGCDQHNNVRIMPSVGHLVSAIRRVKLFVLTYKNSNKNSQELGIGRSWRWVCEESLYNVMVEERRFPKNSQSLAAKTDEECELACLSNCACNASAFDNRAMAKRKTTLIVATVVSRFFALLAIVLVILRRRRSAGLFETVVDSLVPLNLKQAEKQFYTEVKTIGMILLINLVHLMGTCVEASKRFLVYENMPNGSLESVLFRKSEKILAWQSRYEIAIGTARGLAYLHEDLAKLNGRDFSRVRTTMRGTRGYLAPERISGEAVTPKADVLCYGMLLLEVISGRRRLSRLFSSSGR</sequence>
<dbReference type="PANTHER" id="PTHR47974:SF19">
    <property type="entry name" value="RECEPTOR-LIKE SERINE_THREONINE-PROTEIN KINASE"/>
    <property type="match status" value="1"/>
</dbReference>
<evidence type="ECO:0000313" key="9">
    <source>
        <dbReference type="Proteomes" id="UP001428341"/>
    </source>
</evidence>
<comment type="caution">
    <text evidence="8">The sequence shown here is derived from an EMBL/GenBank/DDBJ whole genome shotgun (WGS) entry which is preliminary data.</text>
</comment>
<accession>A0AAP0MRV3</accession>
<protein>
    <recommendedName>
        <fullName evidence="7">Protein kinase domain-containing protein</fullName>
    </recommendedName>
</protein>
<evidence type="ECO:0000259" key="7">
    <source>
        <dbReference type="PROSITE" id="PS50011"/>
    </source>
</evidence>
<evidence type="ECO:0000256" key="4">
    <source>
        <dbReference type="ARBA" id="ARBA00022989"/>
    </source>
</evidence>
<proteinExistence type="predicted"/>
<dbReference type="InterPro" id="IPR000719">
    <property type="entry name" value="Prot_kinase_dom"/>
</dbReference>
<dbReference type="GO" id="GO:0016020">
    <property type="term" value="C:membrane"/>
    <property type="evidence" value="ECO:0007669"/>
    <property type="project" value="UniProtKB-SubCell"/>
</dbReference>
<dbReference type="AlphaFoldDB" id="A0AAP0MRV3"/>
<dbReference type="GO" id="GO:0005524">
    <property type="term" value="F:ATP binding"/>
    <property type="evidence" value="ECO:0007669"/>
    <property type="project" value="InterPro"/>
</dbReference>
<dbReference type="InterPro" id="IPR001245">
    <property type="entry name" value="Ser-Thr/Tyr_kinase_cat_dom"/>
</dbReference>
<dbReference type="Proteomes" id="UP001428341">
    <property type="component" value="Unassembled WGS sequence"/>
</dbReference>
<organism evidence="8 9">
    <name type="scientific">Citrus x changshan-huyou</name>
    <dbReference type="NCBI Taxonomy" id="2935761"/>
    <lineage>
        <taxon>Eukaryota</taxon>
        <taxon>Viridiplantae</taxon>
        <taxon>Streptophyta</taxon>
        <taxon>Embryophyta</taxon>
        <taxon>Tracheophyta</taxon>
        <taxon>Spermatophyta</taxon>
        <taxon>Magnoliopsida</taxon>
        <taxon>eudicotyledons</taxon>
        <taxon>Gunneridae</taxon>
        <taxon>Pentapetalae</taxon>
        <taxon>rosids</taxon>
        <taxon>malvids</taxon>
        <taxon>Sapindales</taxon>
        <taxon>Rutaceae</taxon>
        <taxon>Aurantioideae</taxon>
        <taxon>Citrus</taxon>
    </lineage>
</organism>
<keyword evidence="4 6" id="KW-1133">Transmembrane helix</keyword>
<evidence type="ECO:0000256" key="2">
    <source>
        <dbReference type="ARBA" id="ARBA00022692"/>
    </source>
</evidence>
<dbReference type="PANTHER" id="PTHR47974">
    <property type="entry name" value="OS07G0415500 PROTEIN"/>
    <property type="match status" value="1"/>
</dbReference>
<evidence type="ECO:0000256" key="3">
    <source>
        <dbReference type="ARBA" id="ARBA00022729"/>
    </source>
</evidence>
<dbReference type="Gene3D" id="1.10.510.10">
    <property type="entry name" value="Transferase(Phosphotransferase) domain 1"/>
    <property type="match status" value="2"/>
</dbReference>
<evidence type="ECO:0000256" key="6">
    <source>
        <dbReference type="SAM" id="Phobius"/>
    </source>
</evidence>
<comment type="subcellular location">
    <subcellularLocation>
        <location evidence="1">Membrane</location>
        <topology evidence="1">Single-pass membrane protein</topology>
    </subcellularLocation>
</comment>
<evidence type="ECO:0000256" key="5">
    <source>
        <dbReference type="ARBA" id="ARBA00023136"/>
    </source>
</evidence>
<dbReference type="Pfam" id="PF07714">
    <property type="entry name" value="PK_Tyr_Ser-Thr"/>
    <property type="match status" value="1"/>
</dbReference>
<keyword evidence="9" id="KW-1185">Reference proteome</keyword>
<dbReference type="SUPFAM" id="SSF56112">
    <property type="entry name" value="Protein kinase-like (PK-like)"/>
    <property type="match status" value="1"/>
</dbReference>
<keyword evidence="5 6" id="KW-0472">Membrane</keyword>
<dbReference type="EMBL" id="JBCGBO010000002">
    <property type="protein sequence ID" value="KAK9222135.1"/>
    <property type="molecule type" value="Genomic_DNA"/>
</dbReference>
<keyword evidence="3" id="KW-0732">Signal</keyword>
<feature type="transmembrane region" description="Helical" evidence="6">
    <location>
        <begin position="334"/>
        <end position="354"/>
    </location>
</feature>
<keyword evidence="2 6" id="KW-0812">Transmembrane</keyword>